<name>A0ABP6NQK3_9ACTN</name>
<evidence type="ECO:0000313" key="2">
    <source>
        <dbReference type="EMBL" id="GAA3155896.1"/>
    </source>
</evidence>
<dbReference type="InterPro" id="IPR002575">
    <property type="entry name" value="Aminoglycoside_PTrfase"/>
</dbReference>
<proteinExistence type="predicted"/>
<comment type="caution">
    <text evidence="2">The sequence shown here is derived from an EMBL/GenBank/DDBJ whole genome shotgun (WGS) entry which is preliminary data.</text>
</comment>
<accession>A0ABP6NQK3</accession>
<dbReference type="RefSeq" id="WP_344864176.1">
    <property type="nucleotide sequence ID" value="NZ_BAAAUT010000052.1"/>
</dbReference>
<dbReference type="EMBL" id="BAAAUT010000052">
    <property type="protein sequence ID" value="GAA3155896.1"/>
    <property type="molecule type" value="Genomic_DNA"/>
</dbReference>
<sequence length="410" mass="43633">MDGQRDRTAGAVVTAGETCLGTFGPFPVATPWWADVEPVAAHLTAALGVPVMVLRLVGVEGGAHAGGGHVTYHAEAFGRPRPGLLGPPPRDLGGLLDPAPRRSGWATADGLRRALAWAEASLRAAGLPPAGPPRQVKTWNLSGLFRIPTASGPVWLKATPAFTTPEAEPIGLLADVDAEIVPAVLAEDRERGWTLLSHLPGEDCWDAPPDVVSTMIGRWVEVQAAVAERLDRTPHGLPDRAPRTLPERVHALLDGAAAAPLAEDERSAARRLADALPARVRALEECGLPRTVVHADFHPGNWRSDGRRTAVVDFADSHAGNPVLDGLRARDFLPERLRRQAADAWTAAWSACVPGSDPGRALALAGPLGHLTYAVRYQEFLDGIEDGERVYHEGDPAREIRAALARARTA</sequence>
<dbReference type="SUPFAM" id="SSF56112">
    <property type="entry name" value="Protein kinase-like (PK-like)"/>
    <property type="match status" value="1"/>
</dbReference>
<reference evidence="3" key="1">
    <citation type="journal article" date="2019" name="Int. J. Syst. Evol. Microbiol.">
        <title>The Global Catalogue of Microorganisms (GCM) 10K type strain sequencing project: providing services to taxonomists for standard genome sequencing and annotation.</title>
        <authorList>
            <consortium name="The Broad Institute Genomics Platform"/>
            <consortium name="The Broad Institute Genome Sequencing Center for Infectious Disease"/>
            <person name="Wu L."/>
            <person name="Ma J."/>
        </authorList>
    </citation>
    <scope>NUCLEOTIDE SEQUENCE [LARGE SCALE GENOMIC DNA]</scope>
    <source>
        <strain evidence="3">JCM 9373</strain>
    </source>
</reference>
<evidence type="ECO:0000313" key="3">
    <source>
        <dbReference type="Proteomes" id="UP001500320"/>
    </source>
</evidence>
<organism evidence="2 3">
    <name type="scientific">Planomonospora alba</name>
    <dbReference type="NCBI Taxonomy" id="161354"/>
    <lineage>
        <taxon>Bacteria</taxon>
        <taxon>Bacillati</taxon>
        <taxon>Actinomycetota</taxon>
        <taxon>Actinomycetes</taxon>
        <taxon>Streptosporangiales</taxon>
        <taxon>Streptosporangiaceae</taxon>
        <taxon>Planomonospora</taxon>
    </lineage>
</organism>
<gene>
    <name evidence="2" type="ORF">GCM10010466_53540</name>
</gene>
<dbReference type="InterPro" id="IPR011009">
    <property type="entry name" value="Kinase-like_dom_sf"/>
</dbReference>
<dbReference type="Gene3D" id="3.90.1200.10">
    <property type="match status" value="1"/>
</dbReference>
<protein>
    <recommendedName>
        <fullName evidence="1">Aminoglycoside phosphotransferase domain-containing protein</fullName>
    </recommendedName>
</protein>
<evidence type="ECO:0000259" key="1">
    <source>
        <dbReference type="Pfam" id="PF01636"/>
    </source>
</evidence>
<dbReference type="Pfam" id="PF01636">
    <property type="entry name" value="APH"/>
    <property type="match status" value="1"/>
</dbReference>
<keyword evidence="3" id="KW-1185">Reference proteome</keyword>
<dbReference type="Proteomes" id="UP001500320">
    <property type="component" value="Unassembled WGS sequence"/>
</dbReference>
<feature type="domain" description="Aminoglycoside phosphotransferase" evidence="1">
    <location>
        <begin position="181"/>
        <end position="356"/>
    </location>
</feature>